<sequence>MTRGFPVGEFQARLARAQDKLANRELAALLLTTEPEIRYFTGFLTRFWESPSRPWFLVVPAQGKPIAVIPSIGAALMAQTWVEDIRTWRAPNPTDDGASLLSDTLNEVAGNGQIGIPSGPETYVRVPQADWQRIKAATKGDIQSDGGITATLRAVKSSAEIEKIATACDIAGRAFARVPEIASEGISLAQVFRNFQGLLLDEGADWVPYLAGGAGPDGYADVISPATERPLADGDVLMLDTGAVFDGYFCDFDRNFAVRTASATARDAQARLIDAVDRAADIARPGTTALELFHAMDRVVTGGAGGSDSGRLGHGLGMQLTEGLSLIPNDHTELQPGMVITLEPGIETGPGRMMVHEENIVITEHGCRFLSPRAGAELEVMR</sequence>
<dbReference type="Gene3D" id="3.40.350.10">
    <property type="entry name" value="Creatinase/prolidase N-terminal domain"/>
    <property type="match status" value="1"/>
</dbReference>
<reference evidence="3 4" key="1">
    <citation type="submission" date="2017-05" db="EMBL/GenBank/DDBJ databases">
        <title>Genome Analysis of Maritalea myrionectae HL2708#5.</title>
        <authorList>
            <consortium name="Cotde Inc.-PKNU"/>
            <person name="Jang D."/>
            <person name="Oh H.-M."/>
        </authorList>
    </citation>
    <scope>NUCLEOTIDE SEQUENCE [LARGE SCALE GENOMIC DNA]</scope>
    <source>
        <strain evidence="3 4">HL2708#5</strain>
    </source>
</reference>
<dbReference type="PANTHER" id="PTHR46112">
    <property type="entry name" value="AMINOPEPTIDASE"/>
    <property type="match status" value="1"/>
</dbReference>
<dbReference type="InterPro" id="IPR036005">
    <property type="entry name" value="Creatinase/aminopeptidase-like"/>
</dbReference>
<dbReference type="RefSeq" id="WP_117395898.1">
    <property type="nucleotide sequence ID" value="NZ_CP021330.1"/>
</dbReference>
<dbReference type="CDD" id="cd01066">
    <property type="entry name" value="APP_MetAP"/>
    <property type="match status" value="1"/>
</dbReference>
<dbReference type="InterPro" id="IPR001714">
    <property type="entry name" value="Pept_M24_MAP"/>
</dbReference>
<dbReference type="Pfam" id="PF00557">
    <property type="entry name" value="Peptidase_M24"/>
    <property type="match status" value="1"/>
</dbReference>
<name>A0A2R4MFC9_9HYPH</name>
<dbReference type="InterPro" id="IPR000587">
    <property type="entry name" value="Creatinase_N"/>
</dbReference>
<evidence type="ECO:0000259" key="2">
    <source>
        <dbReference type="Pfam" id="PF01321"/>
    </source>
</evidence>
<dbReference type="STRING" id="1122213.GCA_000423365_02554"/>
<protein>
    <submittedName>
        <fullName evidence="3">Intermediate cleaving peptidase 55</fullName>
    </submittedName>
</protein>
<dbReference type="GO" id="GO:0008235">
    <property type="term" value="F:metalloexopeptidase activity"/>
    <property type="evidence" value="ECO:0007669"/>
    <property type="project" value="UniProtKB-ARBA"/>
</dbReference>
<dbReference type="AlphaFoldDB" id="A0A2R4MFC9"/>
<organism evidence="3 4">
    <name type="scientific">Maritalea myrionectae</name>
    <dbReference type="NCBI Taxonomy" id="454601"/>
    <lineage>
        <taxon>Bacteria</taxon>
        <taxon>Pseudomonadati</taxon>
        <taxon>Pseudomonadota</taxon>
        <taxon>Alphaproteobacteria</taxon>
        <taxon>Hyphomicrobiales</taxon>
        <taxon>Devosiaceae</taxon>
        <taxon>Maritalea</taxon>
    </lineage>
</organism>
<dbReference type="Gene3D" id="3.90.230.10">
    <property type="entry name" value="Creatinase/methionine aminopeptidase superfamily"/>
    <property type="match status" value="1"/>
</dbReference>
<dbReference type="GO" id="GO:0004177">
    <property type="term" value="F:aminopeptidase activity"/>
    <property type="evidence" value="ECO:0007669"/>
    <property type="project" value="UniProtKB-ARBA"/>
</dbReference>
<accession>A0A2R4MFC9</accession>
<dbReference type="PANTHER" id="PTHR46112:SF2">
    <property type="entry name" value="XAA-PRO AMINOPEPTIDASE P-RELATED"/>
    <property type="match status" value="1"/>
</dbReference>
<gene>
    <name evidence="3" type="ORF">MXMO3_02236</name>
</gene>
<dbReference type="Pfam" id="PF01321">
    <property type="entry name" value="Creatinase_N"/>
    <property type="match status" value="1"/>
</dbReference>
<feature type="domain" description="Peptidase M24" evidence="1">
    <location>
        <begin position="162"/>
        <end position="364"/>
    </location>
</feature>
<keyword evidence="4" id="KW-1185">Reference proteome</keyword>
<evidence type="ECO:0000313" key="4">
    <source>
        <dbReference type="Proteomes" id="UP000258927"/>
    </source>
</evidence>
<dbReference type="SUPFAM" id="SSF53092">
    <property type="entry name" value="Creatinase/prolidase N-terminal domain"/>
    <property type="match status" value="1"/>
</dbReference>
<dbReference type="PRINTS" id="PR00599">
    <property type="entry name" value="MAPEPTIDASE"/>
</dbReference>
<dbReference type="Proteomes" id="UP000258927">
    <property type="component" value="Chromosome"/>
</dbReference>
<dbReference type="InterPro" id="IPR029149">
    <property type="entry name" value="Creatin/AminoP/Spt16_N"/>
</dbReference>
<proteinExistence type="predicted"/>
<dbReference type="SUPFAM" id="SSF55920">
    <property type="entry name" value="Creatinase/aminopeptidase"/>
    <property type="match status" value="1"/>
</dbReference>
<dbReference type="InterPro" id="IPR050659">
    <property type="entry name" value="Peptidase_M24B"/>
</dbReference>
<dbReference type="InterPro" id="IPR000994">
    <property type="entry name" value="Pept_M24"/>
</dbReference>
<dbReference type="EMBL" id="CP021330">
    <property type="protein sequence ID" value="AVX04751.1"/>
    <property type="molecule type" value="Genomic_DNA"/>
</dbReference>
<evidence type="ECO:0000259" key="1">
    <source>
        <dbReference type="Pfam" id="PF00557"/>
    </source>
</evidence>
<dbReference type="KEGG" id="mmyr:MXMO3_02236"/>
<evidence type="ECO:0000313" key="3">
    <source>
        <dbReference type="EMBL" id="AVX04751.1"/>
    </source>
</evidence>
<feature type="domain" description="Creatinase N-terminal" evidence="2">
    <location>
        <begin position="13"/>
        <end position="116"/>
    </location>
</feature>